<gene>
    <name evidence="2" type="ORF">RUM44_013323</name>
</gene>
<name>A0ABR1BDV6_POLSC</name>
<keyword evidence="3" id="KW-1185">Reference proteome</keyword>
<feature type="compositionally biased region" description="Basic residues" evidence="1">
    <location>
        <begin position="235"/>
        <end position="247"/>
    </location>
</feature>
<feature type="compositionally biased region" description="Basic and acidic residues" evidence="1">
    <location>
        <begin position="271"/>
        <end position="280"/>
    </location>
</feature>
<feature type="compositionally biased region" description="Basic and acidic residues" evidence="1">
    <location>
        <begin position="206"/>
        <end position="215"/>
    </location>
</feature>
<evidence type="ECO:0000313" key="3">
    <source>
        <dbReference type="Proteomes" id="UP001359485"/>
    </source>
</evidence>
<comment type="caution">
    <text evidence="2">The sequence shown here is derived from an EMBL/GenBank/DDBJ whole genome shotgun (WGS) entry which is preliminary data.</text>
</comment>
<evidence type="ECO:0000256" key="1">
    <source>
        <dbReference type="SAM" id="MobiDB-lite"/>
    </source>
</evidence>
<feature type="region of interest" description="Disordered" evidence="1">
    <location>
        <begin position="131"/>
        <end position="294"/>
    </location>
</feature>
<reference evidence="2 3" key="1">
    <citation type="submission" date="2023-09" db="EMBL/GenBank/DDBJ databases">
        <title>Genomes of two closely related lineages of the louse Polyplax serrata with different host specificities.</title>
        <authorList>
            <person name="Martinu J."/>
            <person name="Tarabai H."/>
            <person name="Stefka J."/>
            <person name="Hypsa V."/>
        </authorList>
    </citation>
    <scope>NUCLEOTIDE SEQUENCE [LARGE SCALE GENOMIC DNA]</scope>
    <source>
        <strain evidence="2">98ZLc_SE</strain>
    </source>
</reference>
<dbReference type="EMBL" id="JAWJWF010000001">
    <property type="protein sequence ID" value="KAK6641608.1"/>
    <property type="molecule type" value="Genomic_DNA"/>
</dbReference>
<feature type="compositionally biased region" description="Polar residues" evidence="1">
    <location>
        <begin position="145"/>
        <end position="156"/>
    </location>
</feature>
<feature type="region of interest" description="Disordered" evidence="1">
    <location>
        <begin position="47"/>
        <end position="66"/>
    </location>
</feature>
<organism evidence="2 3">
    <name type="scientific">Polyplax serrata</name>
    <name type="common">Common mouse louse</name>
    <dbReference type="NCBI Taxonomy" id="468196"/>
    <lineage>
        <taxon>Eukaryota</taxon>
        <taxon>Metazoa</taxon>
        <taxon>Ecdysozoa</taxon>
        <taxon>Arthropoda</taxon>
        <taxon>Hexapoda</taxon>
        <taxon>Insecta</taxon>
        <taxon>Pterygota</taxon>
        <taxon>Neoptera</taxon>
        <taxon>Paraneoptera</taxon>
        <taxon>Psocodea</taxon>
        <taxon>Troctomorpha</taxon>
        <taxon>Phthiraptera</taxon>
        <taxon>Anoplura</taxon>
        <taxon>Polyplacidae</taxon>
        <taxon>Polyplax</taxon>
    </lineage>
</organism>
<sequence>MEFIAQKTPNLSMLEPPVPDVTVISLTSPASNAFQEWNKDVDETNKWHSTDGPTCPSNNASPQVFSPTENTEEAEEALGCVAELPAPAPAPEPTHSETTITSLHSLTTKVTIARKASQTWKGFSLKKQLNRVKKTPLLPNREKNSSSAGPTENLSPSEEPATSEPHHKESEVPEDDWTVLENSSQRSSSDKYSENVVRTSEDGGYDDAKWDDPKSGRLNRPVDLPLFDSEGRPVRPPRLHQTGQKKKSVPERDGGGKRDSRLLSVPNVKHQKQEQVSFRDLRRKQQPTGTQPSFGNLLIRHFSKWRLSHPRLSGVPRTFRSLLCSHCLTHTRDYGDDDDDDDDDGDDYKDDDKWLGQHENGFLDSFFFVNYTVYLMPV</sequence>
<protein>
    <submittedName>
        <fullName evidence="2">Uncharacterized protein</fullName>
    </submittedName>
</protein>
<dbReference type="Proteomes" id="UP001359485">
    <property type="component" value="Unassembled WGS sequence"/>
</dbReference>
<feature type="compositionally biased region" description="Basic and acidic residues" evidence="1">
    <location>
        <begin position="248"/>
        <end position="261"/>
    </location>
</feature>
<accession>A0ABR1BDV6</accession>
<evidence type="ECO:0000313" key="2">
    <source>
        <dbReference type="EMBL" id="KAK6641608.1"/>
    </source>
</evidence>
<proteinExistence type="predicted"/>
<feature type="compositionally biased region" description="Polar residues" evidence="1">
    <location>
        <begin position="51"/>
        <end position="66"/>
    </location>
</feature>